<evidence type="ECO:0000313" key="1">
    <source>
        <dbReference type="EMBL" id="EMS62531.1"/>
    </source>
</evidence>
<accession>M7ZSE8</accession>
<gene>
    <name evidence="1" type="ORF">TRIUR3_21975</name>
</gene>
<organism evidence="1">
    <name type="scientific">Triticum urartu</name>
    <name type="common">Red wild einkorn</name>
    <name type="synonym">Crithodium urartu</name>
    <dbReference type="NCBI Taxonomy" id="4572"/>
    <lineage>
        <taxon>Eukaryota</taxon>
        <taxon>Viridiplantae</taxon>
        <taxon>Streptophyta</taxon>
        <taxon>Embryophyta</taxon>
        <taxon>Tracheophyta</taxon>
        <taxon>Spermatophyta</taxon>
        <taxon>Magnoliopsida</taxon>
        <taxon>Liliopsida</taxon>
        <taxon>Poales</taxon>
        <taxon>Poaceae</taxon>
        <taxon>BOP clade</taxon>
        <taxon>Pooideae</taxon>
        <taxon>Triticodae</taxon>
        <taxon>Triticeae</taxon>
        <taxon>Triticinae</taxon>
        <taxon>Triticum</taxon>
    </lineage>
</organism>
<name>M7ZSE8_TRIUA</name>
<proteinExistence type="predicted"/>
<sequence>MASSDRLGPSRPWSSSPTLARLQRLTRDPARMLVAHDQAPSMAAARRREPPRPPASIRRTIVPIRYNDLLFMVLDDGIKLGTPTSPDHPRLPSVPRRAARECKDTGSNYSCLCRAHRALRPSMRARTRYVLEPESCPFAC</sequence>
<dbReference type="EMBL" id="KD080918">
    <property type="protein sequence ID" value="EMS62531.1"/>
    <property type="molecule type" value="Genomic_DNA"/>
</dbReference>
<dbReference type="AlphaFoldDB" id="M7ZSE8"/>
<reference evidence="1" key="1">
    <citation type="journal article" date="2013" name="Nature">
        <title>Draft genome of the wheat A-genome progenitor Triticum urartu.</title>
        <authorList>
            <person name="Ling H.Q."/>
            <person name="Zhao S."/>
            <person name="Liu D."/>
            <person name="Wang J."/>
            <person name="Sun H."/>
            <person name="Zhang C."/>
            <person name="Fan H."/>
            <person name="Li D."/>
            <person name="Dong L."/>
            <person name="Tao Y."/>
            <person name="Gao C."/>
            <person name="Wu H."/>
            <person name="Li Y."/>
            <person name="Cui Y."/>
            <person name="Guo X."/>
            <person name="Zheng S."/>
            <person name="Wang B."/>
            <person name="Yu K."/>
            <person name="Liang Q."/>
            <person name="Yang W."/>
            <person name="Lou X."/>
            <person name="Chen J."/>
            <person name="Feng M."/>
            <person name="Jian J."/>
            <person name="Zhang X."/>
            <person name="Luo G."/>
            <person name="Jiang Y."/>
            <person name="Liu J."/>
            <person name="Wang Z."/>
            <person name="Sha Y."/>
            <person name="Zhang B."/>
            <person name="Wu H."/>
            <person name="Tang D."/>
            <person name="Shen Q."/>
            <person name="Xue P."/>
            <person name="Zou S."/>
            <person name="Wang X."/>
            <person name="Liu X."/>
            <person name="Wang F."/>
            <person name="Yang Y."/>
            <person name="An X."/>
            <person name="Dong Z."/>
            <person name="Zhang K."/>
            <person name="Zhang X."/>
            <person name="Luo M.C."/>
            <person name="Dvorak J."/>
            <person name="Tong Y."/>
            <person name="Wang J."/>
            <person name="Yang H."/>
            <person name="Li Z."/>
            <person name="Wang D."/>
            <person name="Zhang A."/>
            <person name="Wang J."/>
        </authorList>
    </citation>
    <scope>NUCLEOTIDE SEQUENCE</scope>
</reference>
<protein>
    <submittedName>
        <fullName evidence="1">Uncharacterized protein</fullName>
    </submittedName>
</protein>